<evidence type="ECO:0000313" key="2">
    <source>
        <dbReference type="EMBL" id="OGM91708.1"/>
    </source>
</evidence>
<evidence type="ECO:0000313" key="3">
    <source>
        <dbReference type="Proteomes" id="UP000178946"/>
    </source>
</evidence>
<proteinExistence type="predicted"/>
<reference evidence="2 3" key="1">
    <citation type="journal article" date="2016" name="Nat. Commun.">
        <title>Thousands of microbial genomes shed light on interconnected biogeochemical processes in an aquifer system.</title>
        <authorList>
            <person name="Anantharaman K."/>
            <person name="Brown C.T."/>
            <person name="Hug L.A."/>
            <person name="Sharon I."/>
            <person name="Castelle C.J."/>
            <person name="Probst A.J."/>
            <person name="Thomas B.C."/>
            <person name="Singh A."/>
            <person name="Wilkins M.J."/>
            <person name="Karaoz U."/>
            <person name="Brodie E.L."/>
            <person name="Williams K.H."/>
            <person name="Hubbard S.S."/>
            <person name="Banfield J.F."/>
        </authorList>
    </citation>
    <scope>NUCLEOTIDE SEQUENCE [LARGE SCALE GENOMIC DNA]</scope>
</reference>
<sequence>MNNKIIKISILVPCFLFLVSSSVAFAQEDGSINLPQEEVQEADIFNFVPQLLVKLFADKIEQYAPNNGENMSQTLLLLKRASERVNEFMEQRIGVGLNATLTYIGNTFVWILEFIIRLVRLGMSYL</sequence>
<feature type="chain" id="PRO_5009535237" description="DUF5667 domain-containing protein" evidence="1">
    <location>
        <begin position="27"/>
        <end position="126"/>
    </location>
</feature>
<feature type="signal peptide" evidence="1">
    <location>
        <begin position="1"/>
        <end position="26"/>
    </location>
</feature>
<protein>
    <recommendedName>
        <fullName evidence="4">DUF5667 domain-containing protein</fullName>
    </recommendedName>
</protein>
<gene>
    <name evidence="2" type="ORF">A3A20_02115</name>
</gene>
<keyword evidence="1" id="KW-0732">Signal</keyword>
<evidence type="ECO:0008006" key="4">
    <source>
        <dbReference type="Google" id="ProtNLM"/>
    </source>
</evidence>
<dbReference type="AlphaFoldDB" id="A0A1F8DV27"/>
<dbReference type="STRING" id="1802557.A3A20_02115"/>
<organism evidence="2 3">
    <name type="scientific">Candidatus Wolfebacteria bacterium RIFCSPLOWO2_01_FULL_45_19</name>
    <dbReference type="NCBI Taxonomy" id="1802557"/>
    <lineage>
        <taxon>Bacteria</taxon>
        <taxon>Candidatus Wolfeibacteriota</taxon>
    </lineage>
</organism>
<accession>A0A1F8DV27</accession>
<evidence type="ECO:0000256" key="1">
    <source>
        <dbReference type="SAM" id="SignalP"/>
    </source>
</evidence>
<comment type="caution">
    <text evidence="2">The sequence shown here is derived from an EMBL/GenBank/DDBJ whole genome shotgun (WGS) entry which is preliminary data.</text>
</comment>
<name>A0A1F8DV27_9BACT</name>
<dbReference type="EMBL" id="MGIR01000001">
    <property type="protein sequence ID" value="OGM91708.1"/>
    <property type="molecule type" value="Genomic_DNA"/>
</dbReference>
<dbReference type="Proteomes" id="UP000178946">
    <property type="component" value="Unassembled WGS sequence"/>
</dbReference>